<gene>
    <name evidence="1" type="ORF">ME9_01204</name>
</gene>
<dbReference type="AlphaFoldDB" id="A0A9P2RZG9"/>
<comment type="caution">
    <text evidence="1">The sequence shown here is derived from an EMBL/GenBank/DDBJ whole genome shotgun (WGS) entry which is preliminary data.</text>
</comment>
<proteinExistence type="predicted"/>
<organism evidence="1 2">
    <name type="scientific">Bartonella taylorii 8TBB</name>
    <dbReference type="NCBI Taxonomy" id="1094560"/>
    <lineage>
        <taxon>Bacteria</taxon>
        <taxon>Pseudomonadati</taxon>
        <taxon>Pseudomonadota</taxon>
        <taxon>Alphaproteobacteria</taxon>
        <taxon>Hyphomicrobiales</taxon>
        <taxon>Bartonellaceae</taxon>
        <taxon>Bartonella</taxon>
    </lineage>
</organism>
<dbReference type="Proteomes" id="UP000002648">
    <property type="component" value="Unassembled WGS sequence"/>
</dbReference>
<protein>
    <submittedName>
        <fullName evidence="1">Uncharacterized protein</fullName>
    </submittedName>
</protein>
<dbReference type="EMBL" id="AIMD01000035">
    <property type="protein sequence ID" value="EJF94283.1"/>
    <property type="molecule type" value="Genomic_DNA"/>
</dbReference>
<reference evidence="1 2" key="1">
    <citation type="submission" date="2012-03" db="EMBL/GenBank/DDBJ databases">
        <title>The Genome Sequence of Bartonella taylorii 8TBB.</title>
        <authorList>
            <consortium name="The Broad Institute Genome Sequencing Platform"/>
            <consortium name="The Broad Institute Genome Sequencing Center for Infectious Disease"/>
            <person name="Feldgarden M."/>
            <person name="Kirby J."/>
            <person name="Kosoy M."/>
            <person name="Birtles R."/>
            <person name="Probert W.S."/>
            <person name="Chiaraviglio L."/>
            <person name="Young S.K."/>
            <person name="Zeng Q."/>
            <person name="Gargeya S."/>
            <person name="Fitzgerald M."/>
            <person name="Haas B."/>
            <person name="Abouelleil A."/>
            <person name="Alvarado L."/>
            <person name="Arachchi H.M."/>
            <person name="Berlin A."/>
            <person name="Chapman S.B."/>
            <person name="Gearin G."/>
            <person name="Goldberg J."/>
            <person name="Griggs A."/>
            <person name="Gujja S."/>
            <person name="Hansen M."/>
            <person name="Heiman D."/>
            <person name="Howarth C."/>
            <person name="Larimer J."/>
            <person name="Lui A."/>
            <person name="MacDonald P.J.P."/>
            <person name="McCowen C."/>
            <person name="Montmayeur A."/>
            <person name="Murphy C."/>
            <person name="Neiman D."/>
            <person name="Pearson M."/>
            <person name="Priest M."/>
            <person name="Roberts A."/>
            <person name="Saif S."/>
            <person name="Shea T."/>
            <person name="Sisk P."/>
            <person name="Stolte C."/>
            <person name="Sykes S."/>
            <person name="Wortman J."/>
            <person name="Nusbaum C."/>
            <person name="Birren B."/>
        </authorList>
    </citation>
    <scope>NUCLEOTIDE SEQUENCE [LARGE SCALE GENOMIC DNA]</scope>
    <source>
        <strain evidence="1 2">8TBB</strain>
    </source>
</reference>
<evidence type="ECO:0000313" key="2">
    <source>
        <dbReference type="Proteomes" id="UP000002648"/>
    </source>
</evidence>
<evidence type="ECO:0000313" key="1">
    <source>
        <dbReference type="EMBL" id="EJF94283.1"/>
    </source>
</evidence>
<sequence length="31" mass="3503">MLLIFTKNILIKSGYKEKVSNIMDVLSGAIY</sequence>
<accession>A0A9P2RZG9</accession>
<keyword evidence="2" id="KW-1185">Reference proteome</keyword>
<name>A0A9P2RZG9_BARTA</name>